<evidence type="ECO:0000313" key="2">
    <source>
        <dbReference type="Proteomes" id="UP000789920"/>
    </source>
</evidence>
<proteinExistence type="predicted"/>
<evidence type="ECO:0000313" key="1">
    <source>
        <dbReference type="EMBL" id="CAG8821806.1"/>
    </source>
</evidence>
<dbReference type="Proteomes" id="UP000789920">
    <property type="component" value="Unassembled WGS sequence"/>
</dbReference>
<comment type="caution">
    <text evidence="1">The sequence shown here is derived from an EMBL/GenBank/DDBJ whole genome shotgun (WGS) entry which is preliminary data.</text>
</comment>
<name>A0ACA9S337_9GLOM</name>
<organism evidence="1 2">
    <name type="scientific">Racocetra persica</name>
    <dbReference type="NCBI Taxonomy" id="160502"/>
    <lineage>
        <taxon>Eukaryota</taxon>
        <taxon>Fungi</taxon>
        <taxon>Fungi incertae sedis</taxon>
        <taxon>Mucoromycota</taxon>
        <taxon>Glomeromycotina</taxon>
        <taxon>Glomeromycetes</taxon>
        <taxon>Diversisporales</taxon>
        <taxon>Gigasporaceae</taxon>
        <taxon>Racocetra</taxon>
    </lineage>
</organism>
<reference evidence="1" key="1">
    <citation type="submission" date="2021-06" db="EMBL/GenBank/DDBJ databases">
        <authorList>
            <person name="Kallberg Y."/>
            <person name="Tangrot J."/>
            <person name="Rosling A."/>
        </authorList>
    </citation>
    <scope>NUCLEOTIDE SEQUENCE</scope>
    <source>
        <strain evidence="1">MA461A</strain>
    </source>
</reference>
<sequence length="175" mass="20143">EVETRHRRGSESSTSSVVRRMEKHSIQSQDLPKIIEEEISDVDDNEDSEGNCTIDQSIISLEKESCKRSSKDAPKNKLSSKKVKTKDRNISMLKKLIEELKLPSSSTSKRIESVNQEIIICYFAFGKKLKKRLAKFMKANKEYRSQRKLYEEVEKQLPSNFSKKLLRSAKDDGKG</sequence>
<feature type="non-terminal residue" evidence="1">
    <location>
        <position position="1"/>
    </location>
</feature>
<keyword evidence="2" id="KW-1185">Reference proteome</keyword>
<accession>A0ACA9S337</accession>
<protein>
    <submittedName>
        <fullName evidence="1">17496_t:CDS:1</fullName>
    </submittedName>
</protein>
<gene>
    <name evidence="1" type="ORF">RPERSI_LOCUS25665</name>
</gene>
<dbReference type="EMBL" id="CAJVQC010085372">
    <property type="protein sequence ID" value="CAG8821806.1"/>
    <property type="molecule type" value="Genomic_DNA"/>
</dbReference>